<evidence type="ECO:0000313" key="2">
    <source>
        <dbReference type="EMBL" id="GAA2884245.1"/>
    </source>
</evidence>
<dbReference type="RefSeq" id="WP_344975579.1">
    <property type="nucleotide sequence ID" value="NZ_BAAAVI010000036.1"/>
</dbReference>
<proteinExistence type="predicted"/>
<evidence type="ECO:0000256" key="1">
    <source>
        <dbReference type="SAM" id="SignalP"/>
    </source>
</evidence>
<keyword evidence="1" id="KW-0732">Signal</keyword>
<evidence type="ECO:0000313" key="3">
    <source>
        <dbReference type="Proteomes" id="UP001500831"/>
    </source>
</evidence>
<protein>
    <recommendedName>
        <fullName evidence="4">Pectate lyase</fullName>
    </recommendedName>
</protein>
<sequence>MITFKKVLAGTAIAASALAPAAMSAQSASAGTMSDVAAASVQSFSASLTGVAHWDHWDHGWRHHGAKTKKKIVIKDSTIDNSVNVNGDVKRSKVTGGNVNIGNG</sequence>
<dbReference type="Proteomes" id="UP001500831">
    <property type="component" value="Unassembled WGS sequence"/>
</dbReference>
<evidence type="ECO:0008006" key="4">
    <source>
        <dbReference type="Google" id="ProtNLM"/>
    </source>
</evidence>
<gene>
    <name evidence="2" type="ORF">GCM10010517_47580</name>
</gene>
<keyword evidence="3" id="KW-1185">Reference proteome</keyword>
<organism evidence="2 3">
    <name type="scientific">Streptosporangium fragile</name>
    <dbReference type="NCBI Taxonomy" id="46186"/>
    <lineage>
        <taxon>Bacteria</taxon>
        <taxon>Bacillati</taxon>
        <taxon>Actinomycetota</taxon>
        <taxon>Actinomycetes</taxon>
        <taxon>Streptosporangiales</taxon>
        <taxon>Streptosporangiaceae</taxon>
        <taxon>Streptosporangium</taxon>
    </lineage>
</organism>
<name>A0ABP6ILP1_9ACTN</name>
<reference evidence="3" key="1">
    <citation type="journal article" date="2019" name="Int. J. Syst. Evol. Microbiol.">
        <title>The Global Catalogue of Microorganisms (GCM) 10K type strain sequencing project: providing services to taxonomists for standard genome sequencing and annotation.</title>
        <authorList>
            <consortium name="The Broad Institute Genomics Platform"/>
            <consortium name="The Broad Institute Genome Sequencing Center for Infectious Disease"/>
            <person name="Wu L."/>
            <person name="Ma J."/>
        </authorList>
    </citation>
    <scope>NUCLEOTIDE SEQUENCE [LARGE SCALE GENOMIC DNA]</scope>
    <source>
        <strain evidence="3">JCM 6242</strain>
    </source>
</reference>
<accession>A0ABP6ILP1</accession>
<feature type="chain" id="PRO_5047357580" description="Pectate lyase" evidence="1">
    <location>
        <begin position="31"/>
        <end position="104"/>
    </location>
</feature>
<dbReference type="EMBL" id="BAAAVI010000036">
    <property type="protein sequence ID" value="GAA2884245.1"/>
    <property type="molecule type" value="Genomic_DNA"/>
</dbReference>
<feature type="signal peptide" evidence="1">
    <location>
        <begin position="1"/>
        <end position="30"/>
    </location>
</feature>
<comment type="caution">
    <text evidence="2">The sequence shown here is derived from an EMBL/GenBank/DDBJ whole genome shotgun (WGS) entry which is preliminary data.</text>
</comment>